<dbReference type="Proteomes" id="UP000749559">
    <property type="component" value="Unassembled WGS sequence"/>
</dbReference>
<evidence type="ECO:0000313" key="1">
    <source>
        <dbReference type="EMBL" id="CAH1786464.1"/>
    </source>
</evidence>
<sequence length="311" mass="35609">MLYCYSSMSVFKKIFGNGNKLTWNATKALIPGMCMRMSTDSSDAKMEKISNNMTFRTIEASNDNNRPLVVIFSWLLAKSQHISKYGDFYLDKGYDVLTLKVEPKQLLWPTQAQKVVQQALEYIDEEKNKNIVNPLLIHGFSVGGYLYGEFLVKLKQGGDKYRAIANSIQGQIFDSIVDYKGIPGGVSKAMTPNPILRATIKGTLELYLGIFKKQVMTCYELSQDTVIANKQRTPSMFLYSKSDIVSSYTKIEEVIDGWKEQGIEVHEKRWDVSPHVTHMYHHPDEYLDMLNTFLEHIGIQKEQDHRAKHSK</sequence>
<gene>
    <name evidence="1" type="ORF">OFUS_LOCUS12356</name>
</gene>
<keyword evidence="2" id="KW-1185">Reference proteome</keyword>
<dbReference type="EMBL" id="CAIIXF020000006">
    <property type="protein sequence ID" value="CAH1786464.1"/>
    <property type="molecule type" value="Genomic_DNA"/>
</dbReference>
<dbReference type="AlphaFoldDB" id="A0A8J1U073"/>
<evidence type="ECO:0000313" key="2">
    <source>
        <dbReference type="Proteomes" id="UP000749559"/>
    </source>
</evidence>
<dbReference type="GO" id="GO:0017171">
    <property type="term" value="F:serine hydrolase activity"/>
    <property type="evidence" value="ECO:0007669"/>
    <property type="project" value="TreeGrafter"/>
</dbReference>
<reference evidence="1" key="1">
    <citation type="submission" date="2022-03" db="EMBL/GenBank/DDBJ databases">
        <authorList>
            <person name="Martin C."/>
        </authorList>
    </citation>
    <scope>NUCLEOTIDE SEQUENCE</scope>
</reference>
<dbReference type="Gene3D" id="3.40.50.1820">
    <property type="entry name" value="alpha/beta hydrolase"/>
    <property type="match status" value="1"/>
</dbReference>
<dbReference type="InterPro" id="IPR008547">
    <property type="entry name" value="DUF829_TMEM53"/>
</dbReference>
<organism evidence="1 2">
    <name type="scientific">Owenia fusiformis</name>
    <name type="common">Polychaete worm</name>
    <dbReference type="NCBI Taxonomy" id="6347"/>
    <lineage>
        <taxon>Eukaryota</taxon>
        <taxon>Metazoa</taxon>
        <taxon>Spiralia</taxon>
        <taxon>Lophotrochozoa</taxon>
        <taxon>Annelida</taxon>
        <taxon>Polychaeta</taxon>
        <taxon>Sedentaria</taxon>
        <taxon>Canalipalpata</taxon>
        <taxon>Sabellida</taxon>
        <taxon>Oweniida</taxon>
        <taxon>Oweniidae</taxon>
        <taxon>Owenia</taxon>
    </lineage>
</organism>
<dbReference type="Pfam" id="PF05705">
    <property type="entry name" value="DUF829"/>
    <property type="match status" value="1"/>
</dbReference>
<dbReference type="PANTHER" id="PTHR20908:SF1">
    <property type="entry name" value="LD15586P"/>
    <property type="match status" value="1"/>
</dbReference>
<protein>
    <submittedName>
        <fullName evidence="1">Uncharacterized protein</fullName>
    </submittedName>
</protein>
<accession>A0A8J1U073</accession>
<dbReference type="InterPro" id="IPR029058">
    <property type="entry name" value="AB_hydrolase_fold"/>
</dbReference>
<comment type="caution">
    <text evidence="1">The sequence shown here is derived from an EMBL/GenBank/DDBJ whole genome shotgun (WGS) entry which is preliminary data.</text>
</comment>
<proteinExistence type="predicted"/>
<dbReference type="OrthoDB" id="77878at2759"/>
<name>A0A8J1U073_OWEFU</name>
<dbReference type="SUPFAM" id="SSF53474">
    <property type="entry name" value="alpha/beta-Hydrolases"/>
    <property type="match status" value="1"/>
</dbReference>
<dbReference type="PANTHER" id="PTHR20908">
    <property type="entry name" value="LD15586P"/>
    <property type="match status" value="1"/>
</dbReference>